<keyword evidence="2" id="KW-1185">Reference proteome</keyword>
<dbReference type="KEGG" id="oxy:HCG48_19780"/>
<dbReference type="AlphaFoldDB" id="A0A6H1TRU4"/>
<sequence>MTDNRYSASRCRYCQHYQIEGRRGGSCHKLGVPVRGDWKTCSLALPIFGTHWRTVEELEKLWLKEPVQL</sequence>
<protein>
    <submittedName>
        <fullName evidence="1">Uncharacterized protein</fullName>
    </submittedName>
</protein>
<evidence type="ECO:0000313" key="2">
    <source>
        <dbReference type="Proteomes" id="UP000500857"/>
    </source>
</evidence>
<dbReference type="Proteomes" id="UP000500857">
    <property type="component" value="Chromosome"/>
</dbReference>
<reference evidence="1 2" key="1">
    <citation type="submission" date="2020-04" db="EMBL/GenBank/DDBJ databases">
        <authorList>
            <person name="Basu S."/>
            <person name="Maruthanayagam V."/>
            <person name="Chakraborty S."/>
            <person name="Pramanik A."/>
            <person name="Mukherjee J."/>
            <person name="Brink B."/>
        </authorList>
    </citation>
    <scope>NUCLEOTIDE SEQUENCE [LARGE SCALE GENOMIC DNA]</scope>
    <source>
        <strain evidence="1 2">AP17</strain>
    </source>
</reference>
<dbReference type="RefSeq" id="WP_168567323.1">
    <property type="nucleotide sequence ID" value="NZ_CP051167.1"/>
</dbReference>
<accession>A0A6H1TRU4</accession>
<evidence type="ECO:0000313" key="1">
    <source>
        <dbReference type="EMBL" id="QIZ69165.1"/>
    </source>
</evidence>
<gene>
    <name evidence="1" type="ORF">HCG48_19780</name>
</gene>
<name>A0A6H1TRU4_9CYAN</name>
<proteinExistence type="predicted"/>
<organism evidence="1 2">
    <name type="scientific">Oxynema aestuarii AP17</name>
    <dbReference type="NCBI Taxonomy" id="2064643"/>
    <lineage>
        <taxon>Bacteria</taxon>
        <taxon>Bacillati</taxon>
        <taxon>Cyanobacteriota</taxon>
        <taxon>Cyanophyceae</taxon>
        <taxon>Oscillatoriophycideae</taxon>
        <taxon>Oscillatoriales</taxon>
        <taxon>Oscillatoriaceae</taxon>
        <taxon>Oxynema</taxon>
        <taxon>Oxynema aestuarii</taxon>
    </lineage>
</organism>
<dbReference type="EMBL" id="CP051167">
    <property type="protein sequence ID" value="QIZ69165.1"/>
    <property type="molecule type" value="Genomic_DNA"/>
</dbReference>